<comment type="caution">
    <text evidence="10">The sequence shown here is derived from an EMBL/GenBank/DDBJ whole genome shotgun (WGS) entry which is preliminary data.</text>
</comment>
<evidence type="ECO:0000256" key="9">
    <source>
        <dbReference type="ARBA" id="ARBA00038592"/>
    </source>
</evidence>
<keyword evidence="5" id="KW-0460">Magnesium</keyword>
<dbReference type="AlphaFoldDB" id="A0A951USG5"/>
<sequence>MSTIYITESDVSYQVQHQYFKVFHQQKQRICIPIRNISQFFIFGNIHLPKEVIQTIYCHQIPALYLTQQGEPLGRLENLSKLRPKYLTYQCRRARDTEFNRATAESIIWAKLHNQHTFLQSWTQYHANHTTQRALNYLTLMIDNLPSSGSINELHECSEEADNIYYCAVASLLSFYNNGCPRTTAKHISGLQNLGNTLLHQYIYTFLNTAGLHPDYAILHHSSCHELPLAWDFAAEFRAPIVDDLVLNFARNLTSLKSNGNGNGNGKKTHTLLQQFLQCWEGKLRTFVLHPYAGEVTYRQCIDLQVREYIASLLGDVEYYRPLALKFHPNHSTFTNIARPQKTALTLVK</sequence>
<keyword evidence="2" id="KW-0479">Metal-binding</keyword>
<evidence type="ECO:0000256" key="6">
    <source>
        <dbReference type="ARBA" id="ARBA00023118"/>
    </source>
</evidence>
<gene>
    <name evidence="10" type="primary">cas1</name>
    <name evidence="10" type="ORF">KME60_10850</name>
</gene>
<keyword evidence="6" id="KW-0051">Antiviral defense</keyword>
<dbReference type="NCBIfam" id="TIGR00287">
    <property type="entry name" value="cas1"/>
    <property type="match status" value="1"/>
</dbReference>
<dbReference type="GO" id="GO:0004519">
    <property type="term" value="F:endonuclease activity"/>
    <property type="evidence" value="ECO:0007669"/>
    <property type="project" value="UniProtKB-KW"/>
</dbReference>
<evidence type="ECO:0000256" key="1">
    <source>
        <dbReference type="ARBA" id="ARBA00022722"/>
    </source>
</evidence>
<dbReference type="InterPro" id="IPR042206">
    <property type="entry name" value="CRISPR-assoc_Cas1_C"/>
</dbReference>
<dbReference type="Pfam" id="PF01867">
    <property type="entry name" value="Cas_Cas1"/>
    <property type="match status" value="1"/>
</dbReference>
<dbReference type="GO" id="GO:0016787">
    <property type="term" value="F:hydrolase activity"/>
    <property type="evidence" value="ECO:0007669"/>
    <property type="project" value="UniProtKB-KW"/>
</dbReference>
<comment type="subunit">
    <text evidence="9">Homodimer, forms a heterotetramer with a Cas2 homodimer.</text>
</comment>
<dbReference type="InterPro" id="IPR002729">
    <property type="entry name" value="CRISPR-assoc_Cas1"/>
</dbReference>
<evidence type="ECO:0000256" key="4">
    <source>
        <dbReference type="ARBA" id="ARBA00022801"/>
    </source>
</evidence>
<protein>
    <submittedName>
        <fullName evidence="10">CRISPR-associated endonuclease Cas1</fullName>
    </submittedName>
</protein>
<reference evidence="10" key="2">
    <citation type="journal article" date="2022" name="Microbiol. Resour. Announc.">
        <title>Metagenome Sequencing to Explore Phylogenomics of Terrestrial Cyanobacteria.</title>
        <authorList>
            <person name="Ward R.D."/>
            <person name="Stajich J.E."/>
            <person name="Johansen J.R."/>
            <person name="Huntemann M."/>
            <person name="Clum A."/>
            <person name="Foster B."/>
            <person name="Foster B."/>
            <person name="Roux S."/>
            <person name="Palaniappan K."/>
            <person name="Varghese N."/>
            <person name="Mukherjee S."/>
            <person name="Reddy T.B.K."/>
            <person name="Daum C."/>
            <person name="Copeland A."/>
            <person name="Chen I.A."/>
            <person name="Ivanova N.N."/>
            <person name="Kyrpides N.C."/>
            <person name="Shapiro N."/>
            <person name="Eloe-Fadrosh E.A."/>
            <person name="Pietrasiak N."/>
        </authorList>
    </citation>
    <scope>NUCLEOTIDE SEQUENCE</scope>
    <source>
        <strain evidence="10">GSE-NOS-MK-12-04C</strain>
    </source>
</reference>
<evidence type="ECO:0000256" key="2">
    <source>
        <dbReference type="ARBA" id="ARBA00022723"/>
    </source>
</evidence>
<dbReference type="CDD" id="cd09634">
    <property type="entry name" value="Cas1_I-II-III"/>
    <property type="match status" value="1"/>
</dbReference>
<evidence type="ECO:0000256" key="3">
    <source>
        <dbReference type="ARBA" id="ARBA00022759"/>
    </source>
</evidence>
<dbReference type="InterPro" id="IPR042211">
    <property type="entry name" value="CRISPR-assoc_Cas1_N"/>
</dbReference>
<dbReference type="Proteomes" id="UP000729701">
    <property type="component" value="Unassembled WGS sequence"/>
</dbReference>
<dbReference type="InterPro" id="IPR050646">
    <property type="entry name" value="Cas1"/>
</dbReference>
<evidence type="ECO:0000256" key="8">
    <source>
        <dbReference type="ARBA" id="ARBA00023211"/>
    </source>
</evidence>
<keyword evidence="7" id="KW-0238">DNA-binding</keyword>
<dbReference type="EMBL" id="JAHHGZ010000010">
    <property type="protein sequence ID" value="MBW4667904.1"/>
    <property type="molecule type" value="Genomic_DNA"/>
</dbReference>
<dbReference type="PANTHER" id="PTHR34353:SF2">
    <property type="entry name" value="CRISPR-ASSOCIATED ENDONUCLEASE CAS1 1"/>
    <property type="match status" value="1"/>
</dbReference>
<keyword evidence="8" id="KW-0464">Manganese</keyword>
<keyword evidence="1" id="KW-0540">Nuclease</keyword>
<dbReference type="GO" id="GO:0043571">
    <property type="term" value="P:maintenance of CRISPR repeat elements"/>
    <property type="evidence" value="ECO:0007669"/>
    <property type="project" value="InterPro"/>
</dbReference>
<evidence type="ECO:0000313" key="10">
    <source>
        <dbReference type="EMBL" id="MBW4667904.1"/>
    </source>
</evidence>
<dbReference type="PANTHER" id="PTHR34353">
    <property type="entry name" value="CRISPR-ASSOCIATED ENDONUCLEASE CAS1 1"/>
    <property type="match status" value="1"/>
</dbReference>
<evidence type="ECO:0000256" key="7">
    <source>
        <dbReference type="ARBA" id="ARBA00023125"/>
    </source>
</evidence>
<organism evidence="10 11">
    <name type="scientific">Cyanomargarita calcarea GSE-NOS-MK-12-04C</name>
    <dbReference type="NCBI Taxonomy" id="2839659"/>
    <lineage>
        <taxon>Bacteria</taxon>
        <taxon>Bacillati</taxon>
        <taxon>Cyanobacteriota</taxon>
        <taxon>Cyanophyceae</taxon>
        <taxon>Nostocales</taxon>
        <taxon>Cyanomargaritaceae</taxon>
        <taxon>Cyanomargarita</taxon>
    </lineage>
</organism>
<dbReference type="GO" id="GO:0051607">
    <property type="term" value="P:defense response to virus"/>
    <property type="evidence" value="ECO:0007669"/>
    <property type="project" value="UniProtKB-KW"/>
</dbReference>
<evidence type="ECO:0000256" key="5">
    <source>
        <dbReference type="ARBA" id="ARBA00022842"/>
    </source>
</evidence>
<dbReference type="Gene3D" id="3.100.10.20">
    <property type="entry name" value="CRISPR-associated endonuclease Cas1, N-terminal domain"/>
    <property type="match status" value="1"/>
</dbReference>
<evidence type="ECO:0000313" key="11">
    <source>
        <dbReference type="Proteomes" id="UP000729701"/>
    </source>
</evidence>
<dbReference type="Gene3D" id="1.20.120.920">
    <property type="entry name" value="CRISPR-associated endonuclease Cas1, C-terminal domain"/>
    <property type="match status" value="1"/>
</dbReference>
<dbReference type="GO" id="GO:0003677">
    <property type="term" value="F:DNA binding"/>
    <property type="evidence" value="ECO:0007669"/>
    <property type="project" value="UniProtKB-KW"/>
</dbReference>
<proteinExistence type="predicted"/>
<accession>A0A951USG5</accession>
<keyword evidence="3 10" id="KW-0255">Endonuclease</keyword>
<keyword evidence="4" id="KW-0378">Hydrolase</keyword>
<name>A0A951USG5_9CYAN</name>
<dbReference type="GO" id="GO:0046872">
    <property type="term" value="F:metal ion binding"/>
    <property type="evidence" value="ECO:0007669"/>
    <property type="project" value="UniProtKB-KW"/>
</dbReference>
<reference evidence="10" key="1">
    <citation type="submission" date="2021-05" db="EMBL/GenBank/DDBJ databases">
        <authorList>
            <person name="Pietrasiak N."/>
            <person name="Ward R."/>
            <person name="Stajich J.E."/>
            <person name="Kurbessoian T."/>
        </authorList>
    </citation>
    <scope>NUCLEOTIDE SEQUENCE</scope>
    <source>
        <strain evidence="10">GSE-NOS-MK-12-04C</strain>
    </source>
</reference>